<evidence type="ECO:0000313" key="2">
    <source>
        <dbReference type="EMBL" id="KAK3215337.1"/>
    </source>
</evidence>
<reference evidence="2 3" key="1">
    <citation type="submission" date="2021-02" db="EMBL/GenBank/DDBJ databases">
        <title>Genome assembly of Pseudopithomyces chartarum.</title>
        <authorList>
            <person name="Jauregui R."/>
            <person name="Singh J."/>
            <person name="Voisey C."/>
        </authorList>
    </citation>
    <scope>NUCLEOTIDE SEQUENCE [LARGE SCALE GENOMIC DNA]</scope>
    <source>
        <strain evidence="2 3">AGR01</strain>
    </source>
</reference>
<gene>
    <name evidence="2" type="ORF">GRF29_19g2929602</name>
</gene>
<proteinExistence type="predicted"/>
<dbReference type="InterPro" id="IPR048273">
    <property type="entry name" value="Luciferase"/>
</dbReference>
<organism evidence="2 3">
    <name type="scientific">Pseudopithomyces chartarum</name>
    <dbReference type="NCBI Taxonomy" id="1892770"/>
    <lineage>
        <taxon>Eukaryota</taxon>
        <taxon>Fungi</taxon>
        <taxon>Dikarya</taxon>
        <taxon>Ascomycota</taxon>
        <taxon>Pezizomycotina</taxon>
        <taxon>Dothideomycetes</taxon>
        <taxon>Pleosporomycetidae</taxon>
        <taxon>Pleosporales</taxon>
        <taxon>Massarineae</taxon>
        <taxon>Didymosphaeriaceae</taxon>
        <taxon>Pseudopithomyces</taxon>
    </lineage>
</organism>
<dbReference type="PANTHER" id="PTHR38695">
    <property type="entry name" value="AMINO ACID PERMEASE_ SLC12A DOMAIN-CONTAINING PROTEIN"/>
    <property type="match status" value="1"/>
</dbReference>
<dbReference type="PANTHER" id="PTHR38695:SF1">
    <property type="entry name" value="AMINO ACID PERMEASE_ SLC12A DOMAIN-CONTAINING PROTEIN"/>
    <property type="match status" value="1"/>
</dbReference>
<dbReference type="Pfam" id="PF17648">
    <property type="entry name" value="Luciferase"/>
    <property type="match status" value="1"/>
</dbReference>
<name>A0AAN6M5K2_9PLEO</name>
<protein>
    <recommendedName>
        <fullName evidence="1">Luciferase domain-containing protein</fullName>
    </recommendedName>
</protein>
<evidence type="ECO:0000313" key="3">
    <source>
        <dbReference type="Proteomes" id="UP001280581"/>
    </source>
</evidence>
<evidence type="ECO:0000259" key="1">
    <source>
        <dbReference type="Pfam" id="PF17648"/>
    </source>
</evidence>
<dbReference type="InterPro" id="IPR040841">
    <property type="entry name" value="Luciferase_dom"/>
</dbReference>
<dbReference type="AlphaFoldDB" id="A0AAN6M5K2"/>
<keyword evidence="3" id="KW-1185">Reference proteome</keyword>
<feature type="domain" description="Luciferase" evidence="1">
    <location>
        <begin position="182"/>
        <end position="257"/>
    </location>
</feature>
<comment type="caution">
    <text evidence="2">The sequence shown here is derived from an EMBL/GenBank/DDBJ whole genome shotgun (WGS) entry which is preliminary data.</text>
</comment>
<dbReference type="Proteomes" id="UP001280581">
    <property type="component" value="Unassembled WGS sequence"/>
</dbReference>
<accession>A0AAN6M5K2</accession>
<sequence length="270" mass="30546">MNRPSFLGHLSGLLDPHQIYQRLRFHPVATLSAIGVSVLIPIAIRDYRTYLSYGPGGLPYNVFGWLLANTLRIYSREQLSPKPYDDRELPFANDPGFFAPEFPPKRGSSRPKLGTHPVPQRQLEQLPSPDVRHRFIDRFAQLGKEAEQRGLIEVRQSRYERQHEALFVSSKRPMHAVAQQTRGEISHVHAGLDGSFHVVLHPADCKKVLERGWGQRHAFSGSNLNPVLPVNIPVNYLLIYAPRNDAEVEIAITIIRAGIRYMTGAREHSG</sequence>
<dbReference type="EMBL" id="WVTA01000003">
    <property type="protein sequence ID" value="KAK3215337.1"/>
    <property type="molecule type" value="Genomic_DNA"/>
</dbReference>